<evidence type="ECO:0000259" key="9">
    <source>
        <dbReference type="Pfam" id="PF07715"/>
    </source>
</evidence>
<keyword evidence="3 7" id="KW-1134">Transmembrane beta strand</keyword>
<dbReference type="Proteomes" id="UP000199572">
    <property type="component" value="Unassembled WGS sequence"/>
</dbReference>
<feature type="signal peptide" evidence="8">
    <location>
        <begin position="1"/>
        <end position="21"/>
    </location>
</feature>
<evidence type="ECO:0000256" key="6">
    <source>
        <dbReference type="ARBA" id="ARBA00023237"/>
    </source>
</evidence>
<dbReference type="AlphaFoldDB" id="A0A1H9R0G9"/>
<evidence type="ECO:0000256" key="1">
    <source>
        <dbReference type="ARBA" id="ARBA00004571"/>
    </source>
</evidence>
<gene>
    <name evidence="10" type="ORF">SAMN04488023_11374</name>
</gene>
<evidence type="ECO:0000256" key="4">
    <source>
        <dbReference type="ARBA" id="ARBA00022692"/>
    </source>
</evidence>
<comment type="subcellular location">
    <subcellularLocation>
        <location evidence="1 7">Cell outer membrane</location>
        <topology evidence="1 7">Multi-pass membrane protein</topology>
    </subcellularLocation>
</comment>
<name>A0A1H9R0G9_9SPHI</name>
<dbReference type="SUPFAM" id="SSF49464">
    <property type="entry name" value="Carboxypeptidase regulatory domain-like"/>
    <property type="match status" value="1"/>
</dbReference>
<dbReference type="Gene3D" id="2.170.130.10">
    <property type="entry name" value="TonB-dependent receptor, plug domain"/>
    <property type="match status" value="1"/>
</dbReference>
<keyword evidence="4 7" id="KW-0812">Transmembrane</keyword>
<dbReference type="PROSITE" id="PS52016">
    <property type="entry name" value="TONB_DEPENDENT_REC_3"/>
    <property type="match status" value="1"/>
</dbReference>
<protein>
    <submittedName>
        <fullName evidence="10">TonB-linked outer membrane protein, SusC/RagA family</fullName>
    </submittedName>
</protein>
<keyword evidence="2 7" id="KW-0813">Transport</keyword>
<proteinExistence type="inferred from homology"/>
<keyword evidence="6 7" id="KW-0998">Cell outer membrane</keyword>
<dbReference type="GO" id="GO:0009279">
    <property type="term" value="C:cell outer membrane"/>
    <property type="evidence" value="ECO:0007669"/>
    <property type="project" value="UniProtKB-SubCell"/>
</dbReference>
<dbReference type="Gene3D" id="2.40.170.20">
    <property type="entry name" value="TonB-dependent receptor, beta-barrel domain"/>
    <property type="match status" value="1"/>
</dbReference>
<dbReference type="InterPro" id="IPR037066">
    <property type="entry name" value="Plug_dom_sf"/>
</dbReference>
<evidence type="ECO:0000313" key="11">
    <source>
        <dbReference type="Proteomes" id="UP000199572"/>
    </source>
</evidence>
<evidence type="ECO:0000256" key="8">
    <source>
        <dbReference type="SAM" id="SignalP"/>
    </source>
</evidence>
<dbReference type="InterPro" id="IPR039426">
    <property type="entry name" value="TonB-dep_rcpt-like"/>
</dbReference>
<dbReference type="InterPro" id="IPR023996">
    <property type="entry name" value="TonB-dep_OMP_SusC/RagA"/>
</dbReference>
<organism evidence="10 11">
    <name type="scientific">Pedobacter rhizosphaerae</name>
    <dbReference type="NCBI Taxonomy" id="390241"/>
    <lineage>
        <taxon>Bacteria</taxon>
        <taxon>Pseudomonadati</taxon>
        <taxon>Bacteroidota</taxon>
        <taxon>Sphingobacteriia</taxon>
        <taxon>Sphingobacteriales</taxon>
        <taxon>Sphingobacteriaceae</taxon>
        <taxon>Pedobacter</taxon>
    </lineage>
</organism>
<evidence type="ECO:0000313" key="10">
    <source>
        <dbReference type="EMBL" id="SER66208.1"/>
    </source>
</evidence>
<keyword evidence="8" id="KW-0732">Signal</keyword>
<dbReference type="NCBIfam" id="TIGR04056">
    <property type="entry name" value="OMP_RagA_SusC"/>
    <property type="match status" value="1"/>
</dbReference>
<dbReference type="NCBIfam" id="TIGR04057">
    <property type="entry name" value="SusC_RagA_signa"/>
    <property type="match status" value="1"/>
</dbReference>
<dbReference type="RefSeq" id="WP_090884668.1">
    <property type="nucleotide sequence ID" value="NZ_FOGG01000013.1"/>
</dbReference>
<evidence type="ECO:0000256" key="2">
    <source>
        <dbReference type="ARBA" id="ARBA00022448"/>
    </source>
</evidence>
<dbReference type="Pfam" id="PF07715">
    <property type="entry name" value="Plug"/>
    <property type="match status" value="1"/>
</dbReference>
<dbReference type="EMBL" id="FOGG01000013">
    <property type="protein sequence ID" value="SER66208.1"/>
    <property type="molecule type" value="Genomic_DNA"/>
</dbReference>
<evidence type="ECO:0000256" key="7">
    <source>
        <dbReference type="PROSITE-ProRule" id="PRU01360"/>
    </source>
</evidence>
<comment type="similarity">
    <text evidence="7">Belongs to the TonB-dependent receptor family.</text>
</comment>
<accession>A0A1H9R0G9</accession>
<feature type="chain" id="PRO_5011434866" evidence="8">
    <location>
        <begin position="22"/>
        <end position="1028"/>
    </location>
</feature>
<evidence type="ECO:0000256" key="5">
    <source>
        <dbReference type="ARBA" id="ARBA00023136"/>
    </source>
</evidence>
<dbReference type="STRING" id="390241.SAMN04488023_11374"/>
<keyword evidence="5 7" id="KW-0472">Membrane</keyword>
<dbReference type="Pfam" id="PF13715">
    <property type="entry name" value="CarbopepD_reg_2"/>
    <property type="match status" value="1"/>
</dbReference>
<dbReference type="InterPro" id="IPR023997">
    <property type="entry name" value="TonB-dep_OMP_SusC/RagA_CS"/>
</dbReference>
<sequence length="1028" mass="113791">MRKKITLFFSLVCFMLLSAYAQEVNIKGTVKDKAGVGIPGVSVKIKNAKAGVSTGADGGFSIVAPANATLVFSSLGYTPQEVAVNKRTTFSIVLVDEPQNLSDVVVIGYGTATKRDATGAISSVKATQLENENPQSLSDVLRGNVPGLSVGLSSSAKGGGDFLVRGKSTLSAGSSPLIVLDGVIYNGQLADINPNDIETVDVLKDASSLAVYGAKAATGVIAVTTKKGKGDEPLITINTNAGFAELAKNMRSYEGEGFLAWRGDVLRSGATTPEYLYNDPRNLPAGVTLNQWLNGQTGDPVDLWLNRLGLVANEKANYLAGKTEPWYDDIFRKGFRQDHTLSLSGRKQEINYYMSLGYQKNQNLIEGGDYTAIRARINLEGQVAKSVTLGMNFQFADRDEARTGDGSLEANWNQLINLSPYGDRYLPNGELRRIPTDDSGLNARNPFLNMTYNERMNKQNTIFGSVYGKVKLPYGFSYQINFSPGLDFYRTFDYRSSRNPDVVTPGGSATRSNETRYNWQIDNLIKWNKTFANIHNFDLTLLANAEKYQTWWTQAGNEGFVPGDVLSYHNLSSGIKPTTNSEDKVYTGDALLARLTYSLLQRYYLTLTVRRDGYSVFGLNSKRATFPSAALAWVFTDEKFFKNQKWLNYGKLRLSYGVNGNRDLRNPDNGTVDPYAALAQLASGKYQTVTPGGTASDVNTVQIGSKMANSNLKWEETTALNIGLDFSLFNDRINGSIEAFTKKTSDLLVRQTLPNVSGYSTVYSNLARINNKGGEFNVTTKNLIEGHIKWSTNFNISFNRNKIIALALPTNDPGNGWFIGKDIDVIWDYKVNGVWQVEEMAEAAKFTKAAIKAGDFKLEDVNGDYAYSDDDKQFLGYKTPRYFLAMRNEFNIFKNFDFSFQLLSNWGQMKQYNQAKNQPGSVGFARSNSYVLPYWTPSNPINDYARLNSGSSGTSFNVYWDNSFIRLNTVALSYSVPVNLLTKIRVKSAKIYANVTNAGYYAPSWTFWDPQNDGPTPRYYTLGLNVTL</sequence>
<feature type="domain" description="TonB-dependent receptor plug" evidence="9">
    <location>
        <begin position="114"/>
        <end position="220"/>
    </location>
</feature>
<dbReference type="Gene3D" id="2.60.40.1120">
    <property type="entry name" value="Carboxypeptidase-like, regulatory domain"/>
    <property type="match status" value="1"/>
</dbReference>
<evidence type="ECO:0000256" key="3">
    <source>
        <dbReference type="ARBA" id="ARBA00022452"/>
    </source>
</evidence>
<reference evidence="11" key="1">
    <citation type="submission" date="2016-10" db="EMBL/GenBank/DDBJ databases">
        <authorList>
            <person name="Varghese N."/>
            <person name="Submissions S."/>
        </authorList>
    </citation>
    <scope>NUCLEOTIDE SEQUENCE [LARGE SCALE GENOMIC DNA]</scope>
    <source>
        <strain evidence="11">DSM 18610</strain>
    </source>
</reference>
<dbReference type="InterPro" id="IPR008969">
    <property type="entry name" value="CarboxyPept-like_regulatory"/>
</dbReference>
<dbReference type="InterPro" id="IPR036942">
    <property type="entry name" value="Beta-barrel_TonB_sf"/>
</dbReference>
<dbReference type="OrthoDB" id="9768177at2"/>
<dbReference type="InterPro" id="IPR012910">
    <property type="entry name" value="Plug_dom"/>
</dbReference>
<dbReference type="SUPFAM" id="SSF56935">
    <property type="entry name" value="Porins"/>
    <property type="match status" value="1"/>
</dbReference>
<keyword evidence="11" id="KW-1185">Reference proteome</keyword>